<sequence length="91" mass="9838">MTELFHTVRRTEPAADKPISAEPCSSLLGCSDGDTGFHISGQAPNEAPTMDKCCFCREIFTPLSSCPQPLRHFSCSETQASACRLSGQSQK</sequence>
<proteinExistence type="predicted"/>
<reference evidence="1 2" key="1">
    <citation type="submission" date="2019-06" db="EMBL/GenBank/DDBJ databases">
        <title>A chromosome-scale genome assembly of the European perch, Perca fluviatilis.</title>
        <authorList>
            <person name="Roques C."/>
            <person name="Zahm M."/>
            <person name="Cabau C."/>
            <person name="Klopp C."/>
            <person name="Bouchez O."/>
            <person name="Donnadieu C."/>
            <person name="Kuhl H."/>
            <person name="Gislard M."/>
            <person name="Guendouz S."/>
            <person name="Journot L."/>
            <person name="Haffray P."/>
            <person name="Bestin A."/>
            <person name="Morvezen R."/>
            <person name="Feron R."/>
            <person name="Wen M."/>
            <person name="Jouanno E."/>
            <person name="Herpin A."/>
            <person name="Schartl M."/>
            <person name="Postlethwait J."/>
            <person name="Schaerlinger B."/>
            <person name="Chardard D."/>
            <person name="Lecocq T."/>
            <person name="Poncet C."/>
            <person name="Jaffrelo L."/>
            <person name="Lampietro C."/>
            <person name="Guiguen Y."/>
        </authorList>
    </citation>
    <scope>NUCLEOTIDE SEQUENCE [LARGE SCALE GENOMIC DNA]</scope>
    <source>
        <tissue evidence="1">Blood</tissue>
    </source>
</reference>
<evidence type="ECO:0000313" key="2">
    <source>
        <dbReference type="Proteomes" id="UP000465112"/>
    </source>
</evidence>
<dbReference type="Proteomes" id="UP000465112">
    <property type="component" value="Chromosome 5"/>
</dbReference>
<accession>A0A6A5FIF0</accession>
<comment type="caution">
    <text evidence="1">The sequence shown here is derived from an EMBL/GenBank/DDBJ whole genome shotgun (WGS) entry which is preliminary data.</text>
</comment>
<name>A0A6A5FIF0_PERFL</name>
<keyword evidence="2" id="KW-1185">Reference proteome</keyword>
<gene>
    <name evidence="1" type="ORF">PFLUV_G00053980</name>
</gene>
<evidence type="ECO:0000313" key="1">
    <source>
        <dbReference type="EMBL" id="KAF1390044.1"/>
    </source>
</evidence>
<organism evidence="1 2">
    <name type="scientific">Perca fluviatilis</name>
    <name type="common">European perch</name>
    <dbReference type="NCBI Taxonomy" id="8168"/>
    <lineage>
        <taxon>Eukaryota</taxon>
        <taxon>Metazoa</taxon>
        <taxon>Chordata</taxon>
        <taxon>Craniata</taxon>
        <taxon>Vertebrata</taxon>
        <taxon>Euteleostomi</taxon>
        <taxon>Actinopterygii</taxon>
        <taxon>Neopterygii</taxon>
        <taxon>Teleostei</taxon>
        <taxon>Neoteleostei</taxon>
        <taxon>Acanthomorphata</taxon>
        <taxon>Eupercaria</taxon>
        <taxon>Perciformes</taxon>
        <taxon>Percoidei</taxon>
        <taxon>Percidae</taxon>
        <taxon>Percinae</taxon>
        <taxon>Perca</taxon>
    </lineage>
</organism>
<dbReference type="AlphaFoldDB" id="A0A6A5FIF0"/>
<protein>
    <submittedName>
        <fullName evidence="1">Uncharacterized protein</fullName>
    </submittedName>
</protein>
<dbReference type="EMBL" id="VHII01000005">
    <property type="protein sequence ID" value="KAF1390044.1"/>
    <property type="molecule type" value="Genomic_DNA"/>
</dbReference>